<dbReference type="InterPro" id="IPR023198">
    <property type="entry name" value="PGP-like_dom2"/>
</dbReference>
<evidence type="ECO:0000256" key="1">
    <source>
        <dbReference type="ARBA" id="ARBA00001946"/>
    </source>
</evidence>
<name>A0A848EBQ0_9PROT</name>
<proteinExistence type="inferred from homology"/>
<dbReference type="EMBL" id="JABBKX010000002">
    <property type="protein sequence ID" value="NMJ40949.1"/>
    <property type="molecule type" value="Genomic_DNA"/>
</dbReference>
<feature type="region of interest" description="Disordered" evidence="5">
    <location>
        <begin position="1"/>
        <end position="28"/>
    </location>
</feature>
<dbReference type="InterPro" id="IPR051600">
    <property type="entry name" value="Beta-PGM-like"/>
</dbReference>
<dbReference type="Proteomes" id="UP000548582">
    <property type="component" value="Unassembled WGS sequence"/>
</dbReference>
<dbReference type="Gene3D" id="3.40.50.1000">
    <property type="entry name" value="HAD superfamily/HAD-like"/>
    <property type="match status" value="1"/>
</dbReference>
<dbReference type="SUPFAM" id="SSF56784">
    <property type="entry name" value="HAD-like"/>
    <property type="match status" value="1"/>
</dbReference>
<dbReference type="Gene3D" id="1.10.150.240">
    <property type="entry name" value="Putative phosphatase, domain 2"/>
    <property type="match status" value="1"/>
</dbReference>
<dbReference type="InterPro" id="IPR023214">
    <property type="entry name" value="HAD_sf"/>
</dbReference>
<dbReference type="GO" id="GO:0003824">
    <property type="term" value="F:catalytic activity"/>
    <property type="evidence" value="ECO:0007669"/>
    <property type="project" value="UniProtKB-ARBA"/>
</dbReference>
<comment type="caution">
    <text evidence="6">The sequence shown here is derived from an EMBL/GenBank/DDBJ whole genome shotgun (WGS) entry which is preliminary data.</text>
</comment>
<dbReference type="NCBIfam" id="TIGR01509">
    <property type="entry name" value="HAD-SF-IA-v3"/>
    <property type="match status" value="1"/>
</dbReference>
<dbReference type="GO" id="GO:0046872">
    <property type="term" value="F:metal ion binding"/>
    <property type="evidence" value="ECO:0007669"/>
    <property type="project" value="UniProtKB-KW"/>
</dbReference>
<evidence type="ECO:0000256" key="3">
    <source>
        <dbReference type="ARBA" id="ARBA00022723"/>
    </source>
</evidence>
<protein>
    <submittedName>
        <fullName evidence="6">HAD family phosphatase</fullName>
    </submittedName>
</protein>
<accession>A0A848EBQ0</accession>
<dbReference type="InterPro" id="IPR036412">
    <property type="entry name" value="HAD-like_sf"/>
</dbReference>
<evidence type="ECO:0000313" key="7">
    <source>
        <dbReference type="Proteomes" id="UP000548582"/>
    </source>
</evidence>
<sequence>MPEAARRLPACAPCRRRPPRPREGSGVRPPAAVLFDCDGVLADSEMLVNTVVADQLTALGWPMTPSESREAFLGLSLPDMVPRIEARVGPLPDGWALEISQLLALEMTRNTPEVPGAVAAVRAVVAAGIPVAVASNSARAELAAKLRALGLAETFGARVFSFEDVPRPKPWPDIYIAAAASCGAAPQDCVVIEDSVPGVRAGRAAGCRVLGFAHETPAGVLAAHGAEPFAAMAELAGLLGLR</sequence>
<dbReference type="AlphaFoldDB" id="A0A848EBQ0"/>
<keyword evidence="3" id="KW-0479">Metal-binding</keyword>
<comment type="cofactor">
    <cofactor evidence="1">
        <name>Mg(2+)</name>
        <dbReference type="ChEBI" id="CHEBI:18420"/>
    </cofactor>
</comment>
<organism evidence="6 7">
    <name type="scientific">Neoroseomonas marina</name>
    <dbReference type="NCBI Taxonomy" id="1232220"/>
    <lineage>
        <taxon>Bacteria</taxon>
        <taxon>Pseudomonadati</taxon>
        <taxon>Pseudomonadota</taxon>
        <taxon>Alphaproteobacteria</taxon>
        <taxon>Acetobacterales</taxon>
        <taxon>Acetobacteraceae</taxon>
        <taxon>Neoroseomonas</taxon>
    </lineage>
</organism>
<keyword evidence="4" id="KW-0460">Magnesium</keyword>
<evidence type="ECO:0000256" key="4">
    <source>
        <dbReference type="ARBA" id="ARBA00022842"/>
    </source>
</evidence>
<gene>
    <name evidence="6" type="ORF">GWK16_06840</name>
</gene>
<evidence type="ECO:0000313" key="6">
    <source>
        <dbReference type="EMBL" id="NMJ40949.1"/>
    </source>
</evidence>
<comment type="similarity">
    <text evidence="2">Belongs to the HAD-like hydrolase superfamily. CbbY/CbbZ/Gph/YieH family.</text>
</comment>
<dbReference type="Pfam" id="PF00702">
    <property type="entry name" value="Hydrolase"/>
    <property type="match status" value="1"/>
</dbReference>
<keyword evidence="7" id="KW-1185">Reference proteome</keyword>
<reference evidence="6 7" key="1">
    <citation type="submission" date="2020-03" db="EMBL/GenBank/DDBJ databases">
        <authorList>
            <person name="Sun Q."/>
        </authorList>
    </citation>
    <scope>NUCLEOTIDE SEQUENCE [LARGE SCALE GENOMIC DNA]</scope>
    <source>
        <strain evidence="6 7">JC162</strain>
    </source>
</reference>
<dbReference type="PANTHER" id="PTHR46193">
    <property type="entry name" value="6-PHOSPHOGLUCONATE PHOSPHATASE"/>
    <property type="match status" value="1"/>
</dbReference>
<evidence type="ECO:0000256" key="5">
    <source>
        <dbReference type="SAM" id="MobiDB-lite"/>
    </source>
</evidence>
<evidence type="ECO:0000256" key="2">
    <source>
        <dbReference type="ARBA" id="ARBA00006171"/>
    </source>
</evidence>
<dbReference type="InterPro" id="IPR006439">
    <property type="entry name" value="HAD-SF_hydro_IA"/>
</dbReference>
<dbReference type="SFLD" id="SFLDG01129">
    <property type="entry name" value="C1.5:_HAD__Beta-PGM__Phosphata"/>
    <property type="match status" value="1"/>
</dbReference>
<dbReference type="PANTHER" id="PTHR46193:SF10">
    <property type="entry name" value="6-PHOSPHOGLUCONATE PHOSPHATASE"/>
    <property type="match status" value="1"/>
</dbReference>
<dbReference type="SFLD" id="SFLDS00003">
    <property type="entry name" value="Haloacid_Dehalogenase"/>
    <property type="match status" value="1"/>
</dbReference>